<dbReference type="EMBL" id="FOSL01000002">
    <property type="protein sequence ID" value="SFK06671.1"/>
    <property type="molecule type" value="Genomic_DNA"/>
</dbReference>
<reference evidence="7 8" key="1">
    <citation type="submission" date="2016-10" db="EMBL/GenBank/DDBJ databases">
        <authorList>
            <person name="Varghese N."/>
            <person name="Submissions S."/>
        </authorList>
    </citation>
    <scope>NUCLEOTIDE SEQUENCE [LARGE SCALE GENOMIC DNA]</scope>
    <source>
        <strain evidence="7 8">DSM 21822</strain>
    </source>
</reference>
<evidence type="ECO:0000256" key="4">
    <source>
        <dbReference type="ARBA" id="ARBA00022679"/>
    </source>
</evidence>
<accession>A0A1I3WJM4</accession>
<gene>
    <name evidence="7" type="ORF">SAMN04488498_102210</name>
</gene>
<protein>
    <submittedName>
        <fullName evidence="7">16S rRNA (Guanine1207-N2)-methyltransferase</fullName>
    </submittedName>
</protein>
<name>A0A1I3WJM4_9HYPH</name>
<proteinExistence type="predicted"/>
<keyword evidence="3 7" id="KW-0489">Methyltransferase</keyword>
<dbReference type="GO" id="GO:0003676">
    <property type="term" value="F:nucleic acid binding"/>
    <property type="evidence" value="ECO:0007669"/>
    <property type="project" value="InterPro"/>
</dbReference>
<dbReference type="RefSeq" id="WP_149758800.1">
    <property type="nucleotide sequence ID" value="NZ_BSPE01000028.1"/>
</dbReference>
<organism evidence="7 8">
    <name type="scientific">Neomesorhizobium albiziae</name>
    <dbReference type="NCBI Taxonomy" id="335020"/>
    <lineage>
        <taxon>Bacteria</taxon>
        <taxon>Pseudomonadati</taxon>
        <taxon>Pseudomonadota</taxon>
        <taxon>Alphaproteobacteria</taxon>
        <taxon>Hyphomicrobiales</taxon>
        <taxon>Phyllobacteriaceae</taxon>
        <taxon>Neomesorhizobium</taxon>
    </lineage>
</organism>
<evidence type="ECO:0000256" key="2">
    <source>
        <dbReference type="ARBA" id="ARBA00022552"/>
    </source>
</evidence>
<dbReference type="InterPro" id="IPR002052">
    <property type="entry name" value="DNA_methylase_N6_adenine_CS"/>
</dbReference>
<dbReference type="SUPFAM" id="SSF53335">
    <property type="entry name" value="S-adenosyl-L-methionine-dependent methyltransferases"/>
    <property type="match status" value="1"/>
</dbReference>
<dbReference type="PANTHER" id="PTHR47816">
    <property type="entry name" value="RIBOSOMAL RNA SMALL SUBUNIT METHYLTRANSFERASE C"/>
    <property type="match status" value="1"/>
</dbReference>
<evidence type="ECO:0000256" key="1">
    <source>
        <dbReference type="ARBA" id="ARBA00022490"/>
    </source>
</evidence>
<evidence type="ECO:0000256" key="5">
    <source>
        <dbReference type="ARBA" id="ARBA00022691"/>
    </source>
</evidence>
<dbReference type="InterPro" id="IPR007848">
    <property type="entry name" value="Small_mtfrase_dom"/>
</dbReference>
<dbReference type="GO" id="GO:0008170">
    <property type="term" value="F:N-methyltransferase activity"/>
    <property type="evidence" value="ECO:0007669"/>
    <property type="project" value="UniProtKB-ARBA"/>
</dbReference>
<dbReference type="InterPro" id="IPR029063">
    <property type="entry name" value="SAM-dependent_MTases_sf"/>
</dbReference>
<dbReference type="GO" id="GO:0006364">
    <property type="term" value="P:rRNA processing"/>
    <property type="evidence" value="ECO:0007669"/>
    <property type="project" value="UniProtKB-KW"/>
</dbReference>
<dbReference type="InterPro" id="IPR046977">
    <property type="entry name" value="RsmC/RlmG"/>
</dbReference>
<dbReference type="PANTHER" id="PTHR47816:SF4">
    <property type="entry name" value="RIBOSOMAL RNA SMALL SUBUNIT METHYLTRANSFERASE C"/>
    <property type="match status" value="1"/>
</dbReference>
<evidence type="ECO:0000259" key="6">
    <source>
        <dbReference type="Pfam" id="PF05175"/>
    </source>
</evidence>
<keyword evidence="8" id="KW-1185">Reference proteome</keyword>
<dbReference type="Gene3D" id="3.40.50.150">
    <property type="entry name" value="Vaccinia Virus protein VP39"/>
    <property type="match status" value="1"/>
</dbReference>
<dbReference type="AlphaFoldDB" id="A0A1I3WJM4"/>
<evidence type="ECO:0000313" key="8">
    <source>
        <dbReference type="Proteomes" id="UP000323300"/>
    </source>
</evidence>
<dbReference type="GO" id="GO:0008757">
    <property type="term" value="F:S-adenosylmethionine-dependent methyltransferase activity"/>
    <property type="evidence" value="ECO:0007669"/>
    <property type="project" value="InterPro"/>
</dbReference>
<keyword evidence="5" id="KW-0949">S-adenosyl-L-methionine</keyword>
<keyword evidence="2" id="KW-0698">rRNA processing</keyword>
<dbReference type="Proteomes" id="UP000323300">
    <property type="component" value="Unassembled WGS sequence"/>
</dbReference>
<keyword evidence="4 7" id="KW-0808">Transferase</keyword>
<dbReference type="OrthoDB" id="9816072at2"/>
<dbReference type="PROSITE" id="PS00092">
    <property type="entry name" value="N6_MTASE"/>
    <property type="match status" value="1"/>
</dbReference>
<dbReference type="CDD" id="cd02440">
    <property type="entry name" value="AdoMet_MTases"/>
    <property type="match status" value="1"/>
</dbReference>
<dbReference type="GO" id="GO:0032259">
    <property type="term" value="P:methylation"/>
    <property type="evidence" value="ECO:0007669"/>
    <property type="project" value="UniProtKB-KW"/>
</dbReference>
<dbReference type="Pfam" id="PF05175">
    <property type="entry name" value="MTS"/>
    <property type="match status" value="1"/>
</dbReference>
<sequence length="338" mass="36813">MTQEALKTLFHPYETGDVTPPERGEAMLFLGAEPGFRLPAGFTADLFLVQGFRPDYRALLASGHRVVPTPEGEGFAGALIVSGRHRGQNENRLADALERVKAGGLIVVAGGKEDGIASLRKRVAALVELDGHMPKYHGIVFWFRRPENVAEILAARREGNGETLVDGRFRTAPGMFSHDRIDAGSRLLTENLPVDLSGKVADFCAGWGYVAAEVLRRAPGVRQLDLYEADFASIEAARANLADQPTAKNFFWHDLLGEPVAERYDAIVMNPPFHKTRAAEPLMGQGMIKAAAAALRRGGRLLMVANKQLPYEASLDAEFGGHKEIARDSGFKILSATR</sequence>
<evidence type="ECO:0000256" key="3">
    <source>
        <dbReference type="ARBA" id="ARBA00022603"/>
    </source>
</evidence>
<feature type="domain" description="Methyltransferase small" evidence="6">
    <location>
        <begin position="168"/>
        <end position="334"/>
    </location>
</feature>
<keyword evidence="1" id="KW-0963">Cytoplasm</keyword>
<evidence type="ECO:0000313" key="7">
    <source>
        <dbReference type="EMBL" id="SFK06671.1"/>
    </source>
</evidence>